<dbReference type="GO" id="GO:0016020">
    <property type="term" value="C:membrane"/>
    <property type="evidence" value="ECO:0007669"/>
    <property type="project" value="UniProtKB-SubCell"/>
</dbReference>
<dbReference type="AlphaFoldDB" id="A0ABD1X264"/>
<evidence type="ECO:0000256" key="1">
    <source>
        <dbReference type="ARBA" id="ARBA00004479"/>
    </source>
</evidence>
<dbReference type="EMBL" id="JBFOLJ010000001">
    <property type="protein sequence ID" value="KAL2555872.1"/>
    <property type="molecule type" value="Genomic_DNA"/>
</dbReference>
<evidence type="ECO:0000313" key="8">
    <source>
        <dbReference type="Proteomes" id="UP001604277"/>
    </source>
</evidence>
<evidence type="ECO:0000313" key="7">
    <source>
        <dbReference type="EMBL" id="KAL2555872.1"/>
    </source>
</evidence>
<dbReference type="Proteomes" id="UP001604277">
    <property type="component" value="Unassembled WGS sequence"/>
</dbReference>
<organism evidence="7 8">
    <name type="scientific">Forsythia ovata</name>
    <dbReference type="NCBI Taxonomy" id="205694"/>
    <lineage>
        <taxon>Eukaryota</taxon>
        <taxon>Viridiplantae</taxon>
        <taxon>Streptophyta</taxon>
        <taxon>Embryophyta</taxon>
        <taxon>Tracheophyta</taxon>
        <taxon>Spermatophyta</taxon>
        <taxon>Magnoliopsida</taxon>
        <taxon>eudicotyledons</taxon>
        <taxon>Gunneridae</taxon>
        <taxon>Pentapetalae</taxon>
        <taxon>asterids</taxon>
        <taxon>lamiids</taxon>
        <taxon>Lamiales</taxon>
        <taxon>Oleaceae</taxon>
        <taxon>Forsythieae</taxon>
        <taxon>Forsythia</taxon>
    </lineage>
</organism>
<comment type="caution">
    <text evidence="7">The sequence shown here is derived from an EMBL/GenBank/DDBJ whole genome shotgun (WGS) entry which is preliminary data.</text>
</comment>
<dbReference type="InterPro" id="IPR032675">
    <property type="entry name" value="LRR_dom_sf"/>
</dbReference>
<keyword evidence="3" id="KW-0732">Signal</keyword>
<sequence>MDYCKWSCIQCHYETNYVVVLNFSVPSVRLGGNIIPLLSESQHLNYLDLNYNDFDLSTIPIFSGSLRRLKHLDLSYSNLSGPIPHHIGNLSQLQFLSLGTYQGFITCTNLDWLSRLYSLSYLDLAFVDLTEVADWLQAMS</sequence>
<dbReference type="InterPro" id="IPR001611">
    <property type="entry name" value="Leu-rich_rpt"/>
</dbReference>
<reference evidence="8" key="1">
    <citation type="submission" date="2024-07" db="EMBL/GenBank/DDBJ databases">
        <title>Two chromosome-level genome assemblies of Korean endemic species Abeliophyllum distichum and Forsythia ovata (Oleaceae).</title>
        <authorList>
            <person name="Jang H."/>
        </authorList>
    </citation>
    <scope>NUCLEOTIDE SEQUENCE [LARGE SCALE GENOMIC DNA]</scope>
</reference>
<evidence type="ECO:0000256" key="3">
    <source>
        <dbReference type="ARBA" id="ARBA00022729"/>
    </source>
</evidence>
<dbReference type="InterPro" id="IPR046956">
    <property type="entry name" value="RLP23-like"/>
</dbReference>
<keyword evidence="8" id="KW-1185">Reference proteome</keyword>
<comment type="subcellular location">
    <subcellularLocation>
        <location evidence="1">Membrane</location>
        <topology evidence="1">Single-pass type I membrane protein</topology>
    </subcellularLocation>
</comment>
<keyword evidence="2" id="KW-0812">Transmembrane</keyword>
<dbReference type="Gene3D" id="3.80.10.10">
    <property type="entry name" value="Ribonuclease Inhibitor"/>
    <property type="match status" value="1"/>
</dbReference>
<dbReference type="Pfam" id="PF00560">
    <property type="entry name" value="LRR_1"/>
    <property type="match status" value="2"/>
</dbReference>
<dbReference type="SUPFAM" id="SSF52058">
    <property type="entry name" value="L domain-like"/>
    <property type="match status" value="1"/>
</dbReference>
<proteinExistence type="predicted"/>
<evidence type="ECO:0000256" key="2">
    <source>
        <dbReference type="ARBA" id="ARBA00022692"/>
    </source>
</evidence>
<dbReference type="PANTHER" id="PTHR48063:SF101">
    <property type="entry name" value="LRR RECEPTOR-LIKE SERINE_THREONINE-PROTEIN KINASE FLS2"/>
    <property type="match status" value="1"/>
</dbReference>
<keyword evidence="6" id="KW-0325">Glycoprotein</keyword>
<name>A0ABD1X264_9LAMI</name>
<accession>A0ABD1X264</accession>
<evidence type="ECO:0000256" key="4">
    <source>
        <dbReference type="ARBA" id="ARBA00022989"/>
    </source>
</evidence>
<protein>
    <submittedName>
        <fullName evidence="7">Disease resistance family protein/LRR family protein</fullName>
    </submittedName>
</protein>
<keyword evidence="5" id="KW-0472">Membrane</keyword>
<dbReference type="PANTHER" id="PTHR48063">
    <property type="entry name" value="LRR RECEPTOR-LIKE KINASE"/>
    <property type="match status" value="1"/>
</dbReference>
<gene>
    <name evidence="7" type="ORF">Fot_00611</name>
</gene>
<keyword evidence="4" id="KW-1133">Transmembrane helix</keyword>
<evidence type="ECO:0000256" key="6">
    <source>
        <dbReference type="ARBA" id="ARBA00023180"/>
    </source>
</evidence>
<evidence type="ECO:0000256" key="5">
    <source>
        <dbReference type="ARBA" id="ARBA00023136"/>
    </source>
</evidence>